<protein>
    <recommendedName>
        <fullName evidence="3">RiboL-PSP-HEPN domain-containing protein</fullName>
    </recommendedName>
</protein>
<proteinExistence type="predicted"/>
<dbReference type="EMBL" id="BAABJI010000002">
    <property type="protein sequence ID" value="GAA4924561.1"/>
    <property type="molecule type" value="Genomic_DNA"/>
</dbReference>
<comment type="caution">
    <text evidence="1">The sequence shown here is derived from an EMBL/GenBank/DDBJ whole genome shotgun (WGS) entry which is preliminary data.</text>
</comment>
<evidence type="ECO:0000313" key="2">
    <source>
        <dbReference type="Proteomes" id="UP001501436"/>
    </source>
</evidence>
<evidence type="ECO:0000313" key="1">
    <source>
        <dbReference type="EMBL" id="GAA4924561.1"/>
    </source>
</evidence>
<keyword evidence="2" id="KW-1185">Reference proteome</keyword>
<dbReference type="RefSeq" id="WP_345332321.1">
    <property type="nucleotide sequence ID" value="NZ_BAABJI010000002.1"/>
</dbReference>
<reference evidence="2" key="1">
    <citation type="journal article" date="2019" name="Int. J. Syst. Evol. Microbiol.">
        <title>The Global Catalogue of Microorganisms (GCM) 10K type strain sequencing project: providing services to taxonomists for standard genome sequencing and annotation.</title>
        <authorList>
            <consortium name="The Broad Institute Genomics Platform"/>
            <consortium name="The Broad Institute Genome Sequencing Center for Infectious Disease"/>
            <person name="Wu L."/>
            <person name="Ma J."/>
        </authorList>
    </citation>
    <scope>NUCLEOTIDE SEQUENCE [LARGE SCALE GENOMIC DNA]</scope>
    <source>
        <strain evidence="2">JCM 18283</strain>
    </source>
</reference>
<organism evidence="1 2">
    <name type="scientific">Mucilaginibacter defluvii</name>
    <dbReference type="NCBI Taxonomy" id="1196019"/>
    <lineage>
        <taxon>Bacteria</taxon>
        <taxon>Pseudomonadati</taxon>
        <taxon>Bacteroidota</taxon>
        <taxon>Sphingobacteriia</taxon>
        <taxon>Sphingobacteriales</taxon>
        <taxon>Sphingobacteriaceae</taxon>
        <taxon>Mucilaginibacter</taxon>
    </lineage>
</organism>
<accession>A0ABP9G0X8</accession>
<evidence type="ECO:0008006" key="3">
    <source>
        <dbReference type="Google" id="ProtNLM"/>
    </source>
</evidence>
<gene>
    <name evidence="1" type="ORF">GCM10023313_31210</name>
</gene>
<dbReference type="Proteomes" id="UP001501436">
    <property type="component" value="Unassembled WGS sequence"/>
</dbReference>
<name>A0ABP9G0X8_9SPHI</name>
<sequence length="349" mass="40434">MAINVTPYEDPQFLRFNESLDEAGQIDIAGVMFYPSRVLFEMEPIGYVEAYQEFQDIEYERLKDMVYNQYPSCIAYNFRLSEKGEGASDPVRKLLHLKDTWESIAFVLYAIVWGEIRHKGIDLKASQILVGTSSTGPIYRNFHTDRLISDALKPKIQNLKAVVEYSRANGLGLKCEEIVPNLLDKLLALQDIRNDISHHTAPTREEAEAELLQVIPLFKEMLMMTEFLAECKILRFESFAVRCRCEEFNGHYLNKEFGDFDFANNQAFVLGLGQEQLFIKWDNEIFSLSPFLHFLKDGVGRETYLSFFKGKKEGKYWFEPITKRDEISFDHLQARFDAEQATLINLIVP</sequence>